<comment type="caution">
    <text evidence="1">The sequence shown here is derived from an EMBL/GenBank/DDBJ whole genome shotgun (WGS) entry which is preliminary data.</text>
</comment>
<dbReference type="AlphaFoldDB" id="A0A3E2HDI1"/>
<evidence type="ECO:0000313" key="1">
    <source>
        <dbReference type="EMBL" id="RFU31202.1"/>
    </source>
</evidence>
<gene>
    <name evidence="1" type="ORF">B7463_g5128</name>
</gene>
<name>A0A3E2HDI1_SCYLI</name>
<dbReference type="Proteomes" id="UP000258309">
    <property type="component" value="Unassembled WGS sequence"/>
</dbReference>
<dbReference type="OrthoDB" id="10428166at2759"/>
<proteinExistence type="predicted"/>
<dbReference type="EMBL" id="NCSJ02000081">
    <property type="protein sequence ID" value="RFU31202.1"/>
    <property type="molecule type" value="Genomic_DNA"/>
</dbReference>
<organism evidence="1 2">
    <name type="scientific">Scytalidium lignicola</name>
    <name type="common">Hyphomycete</name>
    <dbReference type="NCBI Taxonomy" id="5539"/>
    <lineage>
        <taxon>Eukaryota</taxon>
        <taxon>Fungi</taxon>
        <taxon>Dikarya</taxon>
        <taxon>Ascomycota</taxon>
        <taxon>Pezizomycotina</taxon>
        <taxon>Leotiomycetes</taxon>
        <taxon>Leotiomycetes incertae sedis</taxon>
        <taxon>Scytalidium</taxon>
    </lineage>
</organism>
<feature type="non-terminal residue" evidence="1">
    <location>
        <position position="1"/>
    </location>
</feature>
<keyword evidence="2" id="KW-1185">Reference proteome</keyword>
<evidence type="ECO:0000313" key="2">
    <source>
        <dbReference type="Proteomes" id="UP000258309"/>
    </source>
</evidence>
<reference evidence="1 2" key="1">
    <citation type="submission" date="2018-05" db="EMBL/GenBank/DDBJ databases">
        <title>Draft genome sequence of Scytalidium lignicola DSM 105466, a ubiquitous saprotrophic fungus.</title>
        <authorList>
            <person name="Buettner E."/>
            <person name="Gebauer A.M."/>
            <person name="Hofrichter M."/>
            <person name="Liers C."/>
            <person name="Kellner H."/>
        </authorList>
    </citation>
    <scope>NUCLEOTIDE SEQUENCE [LARGE SCALE GENOMIC DNA]</scope>
    <source>
        <strain evidence="1 2">DSM 105466</strain>
    </source>
</reference>
<accession>A0A3E2HDI1</accession>
<protein>
    <submittedName>
        <fullName evidence="1">Uncharacterized protein</fullName>
    </submittedName>
</protein>
<sequence>MAGREAEIATDVIEVDMTPQVNQRVCTLSEKARQNQAQLENVNATAARTSKRALKATSGGPTEGVNPGLSLGDVSGWQKVLEVVGKSHEEISKLTQIILQQQDIIKNLEKYA</sequence>
<feature type="non-terminal residue" evidence="1">
    <location>
        <position position="112"/>
    </location>
</feature>